<organism evidence="1 2">
    <name type="scientific">Xyrichtys novacula</name>
    <name type="common">Pearly razorfish</name>
    <name type="synonym">Hemipteronotus novacula</name>
    <dbReference type="NCBI Taxonomy" id="13765"/>
    <lineage>
        <taxon>Eukaryota</taxon>
        <taxon>Metazoa</taxon>
        <taxon>Chordata</taxon>
        <taxon>Craniata</taxon>
        <taxon>Vertebrata</taxon>
        <taxon>Euteleostomi</taxon>
        <taxon>Actinopterygii</taxon>
        <taxon>Neopterygii</taxon>
        <taxon>Teleostei</taxon>
        <taxon>Neoteleostei</taxon>
        <taxon>Acanthomorphata</taxon>
        <taxon>Eupercaria</taxon>
        <taxon>Labriformes</taxon>
        <taxon>Labridae</taxon>
        <taxon>Xyrichtys</taxon>
    </lineage>
</organism>
<dbReference type="AlphaFoldDB" id="A0AAV1FYP6"/>
<dbReference type="EMBL" id="OY660873">
    <property type="protein sequence ID" value="CAJ1066101.1"/>
    <property type="molecule type" value="Genomic_DNA"/>
</dbReference>
<name>A0AAV1FYP6_XYRNO</name>
<accession>A0AAV1FYP6</accession>
<sequence>MNALITFTSSHFPLYVSGAFRTFHTFNNLEETSEGVDDESCHFQTEFKQSRAVLMINLIYPPHTHKHTHSAQVENVFVKCVFLEISLRLNSPLTALTSLCLFLVRVEEH</sequence>
<proteinExistence type="predicted"/>
<evidence type="ECO:0000313" key="1">
    <source>
        <dbReference type="EMBL" id="CAJ1066101.1"/>
    </source>
</evidence>
<dbReference type="Proteomes" id="UP001178508">
    <property type="component" value="Chromosome 10"/>
</dbReference>
<evidence type="ECO:0000313" key="2">
    <source>
        <dbReference type="Proteomes" id="UP001178508"/>
    </source>
</evidence>
<reference evidence="1" key="1">
    <citation type="submission" date="2023-08" db="EMBL/GenBank/DDBJ databases">
        <authorList>
            <person name="Alioto T."/>
            <person name="Alioto T."/>
            <person name="Gomez Garrido J."/>
        </authorList>
    </citation>
    <scope>NUCLEOTIDE SEQUENCE</scope>
</reference>
<protein>
    <submittedName>
        <fullName evidence="1">Uncharacterized protein</fullName>
    </submittedName>
</protein>
<keyword evidence="2" id="KW-1185">Reference proteome</keyword>
<gene>
    <name evidence="1" type="ORF">XNOV1_A019562</name>
</gene>